<feature type="region of interest" description="Disordered" evidence="1">
    <location>
        <begin position="35"/>
        <end position="132"/>
    </location>
</feature>
<protein>
    <recommendedName>
        <fullName evidence="4">Cyclin-related 2 family protein</fullName>
    </recommendedName>
</protein>
<feature type="compositionally biased region" description="Low complexity" evidence="1">
    <location>
        <begin position="387"/>
        <end position="422"/>
    </location>
</feature>
<sequence>MYSKSHSSSPKPAAFLTALPSSISAPSLLLLQKQPSLGGSHRKPKFNKNISNSNNSSHINSSLNSSNSDLKSKDKSNKNFIKNNNNNNNSSPVNNNCISNNSNKYKKNSIGNNRNNKNNHNNKSTISSSSIVLGQSRADQSFTDEQQEHMIDVFNKLNINTVSTTTTTTTEKILDKNILQDPESYDTIITKTVSTIKDEEEQEKEVVVKEEICPISIDEEIFKQYTPFLSVLSDMISNMLTDEDLDNNSSLSDQLQVFNVDQVPDISIHDYIQRVFKYLPFGTDIFIFSTIYLDRLIQKNPKIISKLNIHRLFMASILASSKFHNDKSLNNRYYAQVGGVPLWEMNLLEVNFLTLLNWNLFVDTEIFNAFKNSIQSKIDKETEELVTKNSSNNNNNNSNNNNNPLSESTTSSTSTTPTTVSPPQTPKTNPVVKLQIKDNNNNNNSNSNQNNYNNNNNNQNNNNNMKRSTTNNNFSKIINRSRNNYQQNQQNHHQSNYLTYPLPSQPALQQMHHHHGIYNAYYQNYQYFYQQPQPQYYVTSTPFEYQYHSNGSIDGSLQSTPPTASPSLDGGYIPNSHVSSFQQQQPQQPHSWQNETYFYPSTQQQYSSNHFYQ</sequence>
<evidence type="ECO:0008006" key="4">
    <source>
        <dbReference type="Google" id="ProtNLM"/>
    </source>
</evidence>
<feature type="region of interest" description="Disordered" evidence="1">
    <location>
        <begin position="385"/>
        <end position="471"/>
    </location>
</feature>
<dbReference type="Proteomes" id="UP000695562">
    <property type="component" value="Unassembled WGS sequence"/>
</dbReference>
<feature type="compositionally biased region" description="Polar residues" evidence="1">
    <location>
        <begin position="552"/>
        <end position="566"/>
    </location>
</feature>
<dbReference type="PANTHER" id="PTHR15615:SF108">
    <property type="entry name" value="PROTEIN CNPPD1"/>
    <property type="match status" value="1"/>
</dbReference>
<feature type="compositionally biased region" description="Low complexity" evidence="1">
    <location>
        <begin position="439"/>
        <end position="464"/>
    </location>
</feature>
<evidence type="ECO:0000313" key="2">
    <source>
        <dbReference type="EMBL" id="KAF2075988.1"/>
    </source>
</evidence>
<dbReference type="CDD" id="cd20558">
    <property type="entry name" value="CYCLIN_ScPCL7-like"/>
    <property type="match status" value="1"/>
</dbReference>
<gene>
    <name evidence="2" type="ORF">CYY_002695</name>
</gene>
<evidence type="ECO:0000313" key="3">
    <source>
        <dbReference type="Proteomes" id="UP000695562"/>
    </source>
</evidence>
<organism evidence="2 3">
    <name type="scientific">Polysphondylium violaceum</name>
    <dbReference type="NCBI Taxonomy" id="133409"/>
    <lineage>
        <taxon>Eukaryota</taxon>
        <taxon>Amoebozoa</taxon>
        <taxon>Evosea</taxon>
        <taxon>Eumycetozoa</taxon>
        <taxon>Dictyostelia</taxon>
        <taxon>Dictyosteliales</taxon>
        <taxon>Dictyosteliaceae</taxon>
        <taxon>Polysphondylium</taxon>
    </lineage>
</organism>
<dbReference type="EMBL" id="AJWJ01000077">
    <property type="protein sequence ID" value="KAF2075988.1"/>
    <property type="molecule type" value="Genomic_DNA"/>
</dbReference>
<dbReference type="Gene3D" id="1.10.472.10">
    <property type="entry name" value="Cyclin-like"/>
    <property type="match status" value="1"/>
</dbReference>
<dbReference type="InterPro" id="IPR013922">
    <property type="entry name" value="Cyclin_PHO80-like"/>
</dbReference>
<dbReference type="Pfam" id="PF08613">
    <property type="entry name" value="Cyclin"/>
    <property type="match status" value="1"/>
</dbReference>
<dbReference type="PANTHER" id="PTHR15615">
    <property type="match status" value="1"/>
</dbReference>
<dbReference type="GO" id="GO:0005634">
    <property type="term" value="C:nucleus"/>
    <property type="evidence" value="ECO:0007669"/>
    <property type="project" value="TreeGrafter"/>
</dbReference>
<dbReference type="GO" id="GO:0000307">
    <property type="term" value="C:cyclin-dependent protein kinase holoenzyme complex"/>
    <property type="evidence" value="ECO:0007669"/>
    <property type="project" value="TreeGrafter"/>
</dbReference>
<dbReference type="AlphaFoldDB" id="A0A8J4V209"/>
<accession>A0A8J4V209</accession>
<evidence type="ECO:0000256" key="1">
    <source>
        <dbReference type="SAM" id="MobiDB-lite"/>
    </source>
</evidence>
<dbReference type="GO" id="GO:0016538">
    <property type="term" value="F:cyclin-dependent protein serine/threonine kinase regulator activity"/>
    <property type="evidence" value="ECO:0007669"/>
    <property type="project" value="TreeGrafter"/>
</dbReference>
<reference evidence="2" key="1">
    <citation type="submission" date="2020-01" db="EMBL/GenBank/DDBJ databases">
        <title>Development of genomics and gene disruption for Polysphondylium violaceum indicates a role for the polyketide synthase stlB in stalk morphogenesis.</title>
        <authorList>
            <person name="Narita B."/>
            <person name="Kawabe Y."/>
            <person name="Kin K."/>
            <person name="Saito T."/>
            <person name="Gibbs R."/>
            <person name="Kuspa A."/>
            <person name="Muzny D."/>
            <person name="Queller D."/>
            <person name="Richards S."/>
            <person name="Strassman J."/>
            <person name="Sucgang R."/>
            <person name="Worley K."/>
            <person name="Schaap P."/>
        </authorList>
    </citation>
    <scope>NUCLEOTIDE SEQUENCE</scope>
    <source>
        <strain evidence="2">QSvi11</strain>
    </source>
</reference>
<feature type="compositionally biased region" description="Low complexity" evidence="1">
    <location>
        <begin position="78"/>
        <end position="131"/>
    </location>
</feature>
<feature type="region of interest" description="Disordered" evidence="1">
    <location>
        <begin position="552"/>
        <end position="591"/>
    </location>
</feature>
<proteinExistence type="predicted"/>
<keyword evidence="3" id="KW-1185">Reference proteome</keyword>
<dbReference type="SUPFAM" id="SSF47954">
    <property type="entry name" value="Cyclin-like"/>
    <property type="match status" value="1"/>
</dbReference>
<dbReference type="OrthoDB" id="337735at2759"/>
<comment type="caution">
    <text evidence="2">The sequence shown here is derived from an EMBL/GenBank/DDBJ whole genome shotgun (WGS) entry which is preliminary data.</text>
</comment>
<dbReference type="GO" id="GO:0019901">
    <property type="term" value="F:protein kinase binding"/>
    <property type="evidence" value="ECO:0007669"/>
    <property type="project" value="InterPro"/>
</dbReference>
<dbReference type="InterPro" id="IPR036915">
    <property type="entry name" value="Cyclin-like_sf"/>
</dbReference>
<name>A0A8J4V209_9MYCE</name>
<feature type="compositionally biased region" description="Low complexity" evidence="1">
    <location>
        <begin position="47"/>
        <end position="69"/>
    </location>
</feature>